<dbReference type="OrthoDB" id="5835829at2759"/>
<proteinExistence type="inferred from homology"/>
<dbReference type="Pfam" id="PF00201">
    <property type="entry name" value="UDPGT"/>
    <property type="match status" value="1"/>
</dbReference>
<dbReference type="EMBL" id="VAHF01000007">
    <property type="protein sequence ID" value="TXG58409.1"/>
    <property type="molecule type" value="Genomic_DNA"/>
</dbReference>
<keyword evidence="4" id="KW-0862">Zinc</keyword>
<comment type="caution">
    <text evidence="10">The sequence shown here is derived from an EMBL/GenBank/DDBJ whole genome shotgun (WGS) entry which is preliminary data.</text>
</comment>
<dbReference type="InterPro" id="IPR035595">
    <property type="entry name" value="UDP_glycos_trans_CS"/>
</dbReference>
<dbReference type="Proteomes" id="UP000323000">
    <property type="component" value="Chromosome 7"/>
</dbReference>
<name>A0A5C7HNK5_9ROSI</name>
<feature type="coiled-coil region" evidence="7">
    <location>
        <begin position="508"/>
        <end position="535"/>
    </location>
</feature>
<reference evidence="11" key="1">
    <citation type="journal article" date="2019" name="Gigascience">
        <title>De novo genome assembly of the endangered Acer yangbiense, a plant species with extremely small populations endemic to Yunnan Province, China.</title>
        <authorList>
            <person name="Yang J."/>
            <person name="Wariss H.M."/>
            <person name="Tao L."/>
            <person name="Zhang R."/>
            <person name="Yun Q."/>
            <person name="Hollingsworth P."/>
            <person name="Dao Z."/>
            <person name="Luo G."/>
            <person name="Guo H."/>
            <person name="Ma Y."/>
            <person name="Sun W."/>
        </authorList>
    </citation>
    <scope>NUCLEOTIDE SEQUENCE [LARGE SCALE GENOMIC DNA]</scope>
    <source>
        <strain evidence="11">cv. Malutang</strain>
    </source>
</reference>
<evidence type="ECO:0000256" key="3">
    <source>
        <dbReference type="ARBA" id="ARBA00022679"/>
    </source>
</evidence>
<dbReference type="InterPro" id="IPR002213">
    <property type="entry name" value="UDP_glucos_trans"/>
</dbReference>
<dbReference type="GO" id="GO:0008270">
    <property type="term" value="F:zinc ion binding"/>
    <property type="evidence" value="ECO:0007669"/>
    <property type="project" value="UniProtKB-KW"/>
</dbReference>
<keyword evidence="2 5" id="KW-0328">Glycosyltransferase</keyword>
<dbReference type="FunFam" id="3.40.50.2000:FF:000047">
    <property type="entry name" value="Glycosyltransferase"/>
    <property type="match status" value="1"/>
</dbReference>
<dbReference type="PANTHER" id="PTHR48047">
    <property type="entry name" value="GLYCOSYLTRANSFERASE"/>
    <property type="match status" value="1"/>
</dbReference>
<gene>
    <name evidence="10" type="ORF">EZV62_016238</name>
</gene>
<evidence type="ECO:0000256" key="7">
    <source>
        <dbReference type="SAM" id="Coils"/>
    </source>
</evidence>
<evidence type="ECO:0000256" key="6">
    <source>
        <dbReference type="RuleBase" id="RU362057"/>
    </source>
</evidence>
<dbReference type="PANTHER" id="PTHR48047:SF229">
    <property type="entry name" value="UDP-GLYCOSYLTRANSFERASE 73C3-RELATED"/>
    <property type="match status" value="1"/>
</dbReference>
<dbReference type="PROSITE" id="PS50158">
    <property type="entry name" value="ZF_CCHC"/>
    <property type="match status" value="1"/>
</dbReference>
<evidence type="ECO:0000256" key="1">
    <source>
        <dbReference type="ARBA" id="ARBA00009995"/>
    </source>
</evidence>
<dbReference type="GO" id="GO:0003676">
    <property type="term" value="F:nucleic acid binding"/>
    <property type="evidence" value="ECO:0007669"/>
    <property type="project" value="InterPro"/>
</dbReference>
<keyword evidence="3 5" id="KW-0808">Transferase</keyword>
<keyword evidence="4" id="KW-0863">Zinc-finger</keyword>
<evidence type="ECO:0000256" key="4">
    <source>
        <dbReference type="PROSITE-ProRule" id="PRU00047"/>
    </source>
</evidence>
<keyword evidence="7" id="KW-0175">Coiled coil</keyword>
<dbReference type="SUPFAM" id="SSF53756">
    <property type="entry name" value="UDP-Glycosyltransferase/glycogen phosphorylase"/>
    <property type="match status" value="1"/>
</dbReference>
<keyword evidence="4" id="KW-0479">Metal-binding</keyword>
<dbReference type="CDD" id="cd03784">
    <property type="entry name" value="GT1_Gtf-like"/>
    <property type="match status" value="1"/>
</dbReference>
<dbReference type="AlphaFoldDB" id="A0A5C7HNK5"/>
<feature type="region of interest" description="Disordered" evidence="8">
    <location>
        <begin position="40"/>
        <end position="72"/>
    </location>
</feature>
<evidence type="ECO:0000256" key="2">
    <source>
        <dbReference type="ARBA" id="ARBA00022676"/>
    </source>
</evidence>
<evidence type="ECO:0000259" key="9">
    <source>
        <dbReference type="PROSITE" id="PS50158"/>
    </source>
</evidence>
<keyword evidence="11" id="KW-1185">Reference proteome</keyword>
<feature type="compositionally biased region" description="Low complexity" evidence="8">
    <location>
        <begin position="40"/>
        <end position="55"/>
    </location>
</feature>
<dbReference type="GO" id="GO:0035251">
    <property type="term" value="F:UDP-glucosyltransferase activity"/>
    <property type="evidence" value="ECO:0007669"/>
    <property type="project" value="TreeGrafter"/>
</dbReference>
<dbReference type="Gene3D" id="3.40.50.2000">
    <property type="entry name" value="Glycogen Phosphorylase B"/>
    <property type="match status" value="3"/>
</dbReference>
<feature type="domain" description="CCHC-type" evidence="9">
    <location>
        <begin position="76"/>
        <end position="92"/>
    </location>
</feature>
<evidence type="ECO:0000313" key="10">
    <source>
        <dbReference type="EMBL" id="TXG58409.1"/>
    </source>
</evidence>
<evidence type="ECO:0000256" key="5">
    <source>
        <dbReference type="RuleBase" id="RU003718"/>
    </source>
</evidence>
<dbReference type="EC" id="2.4.1.-" evidence="6"/>
<evidence type="ECO:0000313" key="11">
    <source>
        <dbReference type="Proteomes" id="UP000323000"/>
    </source>
</evidence>
<organism evidence="10 11">
    <name type="scientific">Acer yangbiense</name>
    <dbReference type="NCBI Taxonomy" id="1000413"/>
    <lineage>
        <taxon>Eukaryota</taxon>
        <taxon>Viridiplantae</taxon>
        <taxon>Streptophyta</taxon>
        <taxon>Embryophyta</taxon>
        <taxon>Tracheophyta</taxon>
        <taxon>Spermatophyta</taxon>
        <taxon>Magnoliopsida</taxon>
        <taxon>eudicotyledons</taxon>
        <taxon>Gunneridae</taxon>
        <taxon>Pentapetalae</taxon>
        <taxon>rosids</taxon>
        <taxon>malvids</taxon>
        <taxon>Sapindales</taxon>
        <taxon>Sapindaceae</taxon>
        <taxon>Hippocastanoideae</taxon>
        <taxon>Acereae</taxon>
        <taxon>Acer</taxon>
    </lineage>
</organism>
<dbReference type="SMART" id="SM00343">
    <property type="entry name" value="ZnF_C2HC"/>
    <property type="match status" value="1"/>
</dbReference>
<accession>A0A5C7HNK5</accession>
<dbReference type="InterPro" id="IPR001878">
    <property type="entry name" value="Znf_CCHC"/>
</dbReference>
<comment type="similarity">
    <text evidence="1 5">Belongs to the UDP-glycosyltransferase family.</text>
</comment>
<protein>
    <recommendedName>
        <fullName evidence="6">Glycosyltransferase</fullName>
        <ecNumber evidence="6">2.4.1.-</ecNumber>
    </recommendedName>
</protein>
<sequence>MPPRRRSNFPNAREAPVDEVYERDEIAQLRQQVEVLTQQMAAMAQQHQRTPSLPSAEEESVEAAPSPTTTPGSCFKCFSCGESGHRFTDCKNRARKGLFADAEEGQEEFDDPDTEPVFDGTEITEEERLEGDFGPLLGHMIPMIDIARLLAQRGVIITIVTTPHNAARFEKTLARAIESGLQIRLIQLQFPWEEAGLSEGCENFDLMPSLNLATNFLAAAGTLQEPVEKLFEELKPQPNCVISDSCLPYTAHIASKFNIPRISFQGICCFCLLCMHNTHVSKVLESITSELEYFVIPGLPDKVEFSKPQIDAMPPQLKPLGEKFQEAELATYGVIVNSFQELEPAYVEEYSKWLDLQDSSSVLYACLGSLCNLIPAQLMELGLGLEASDRPFIWVIREGVNSKELQKWAMENGFEERNKGRGLVIWGWAPQVLILSHTAIGGFLTHCGWNSSLEGISAGLPLITWPLFADQFCNEKLVVQILKIGVRVGVEYPMTWGKEEEVGVLVKREDVKSAVEKLMNGEKEAEERRTRARELGKLANAAVEEGGSSNLNIALLLEDIRNQVNSRKQSNIS</sequence>
<feature type="region of interest" description="Disordered" evidence="8">
    <location>
        <begin position="1"/>
        <end position="20"/>
    </location>
</feature>
<evidence type="ECO:0000256" key="8">
    <source>
        <dbReference type="SAM" id="MobiDB-lite"/>
    </source>
</evidence>
<dbReference type="PROSITE" id="PS00375">
    <property type="entry name" value="UDPGT"/>
    <property type="match status" value="1"/>
</dbReference>